<dbReference type="CDD" id="cd20311">
    <property type="entry name" value="cupin_Yhhw_C"/>
    <property type="match status" value="1"/>
</dbReference>
<dbReference type="InterPro" id="IPR011051">
    <property type="entry name" value="RmlC_Cupin_sf"/>
</dbReference>
<dbReference type="InterPro" id="IPR012093">
    <property type="entry name" value="Pirin"/>
</dbReference>
<dbReference type="EMBL" id="ASAD01000022">
    <property type="protein sequence ID" value="EON90835.1"/>
    <property type="molecule type" value="Genomic_DNA"/>
</dbReference>
<dbReference type="Pfam" id="PF02678">
    <property type="entry name" value="Pirin"/>
    <property type="match status" value="1"/>
</dbReference>
<dbReference type="eggNOG" id="COG1741">
    <property type="taxonomic scope" value="Bacteria"/>
</dbReference>
<feature type="binding site" evidence="2">
    <location>
        <position position="59"/>
    </location>
    <ligand>
        <name>Fe cation</name>
        <dbReference type="ChEBI" id="CHEBI:24875"/>
    </ligand>
</feature>
<comment type="caution">
    <text evidence="6">The sequence shown here is derived from an EMBL/GenBank/DDBJ whole genome shotgun (WGS) entry which is preliminary data.</text>
</comment>
<reference evidence="6 7" key="1">
    <citation type="journal article" date="2013" name="Genome Announc.">
        <title>Draft Genome Sequence of the Moderately Halophilic Bacterium Marinobacter lipolyticus Strain SM19.</title>
        <authorList>
            <person name="Papke R.T."/>
            <person name="de la Haba R.R."/>
            <person name="Infante-Dominguez C."/>
            <person name="Perez D."/>
            <person name="Sanchez-Porro C."/>
            <person name="Lapierre P."/>
            <person name="Ventosa A."/>
        </authorList>
    </citation>
    <scope>NUCLEOTIDE SEQUENCE [LARGE SCALE GENOMIC DNA]</scope>
    <source>
        <strain evidence="6 7">SM19</strain>
    </source>
</reference>
<feature type="binding site" evidence="2">
    <location>
        <position position="101"/>
    </location>
    <ligand>
        <name>Fe cation</name>
        <dbReference type="ChEBI" id="CHEBI:24875"/>
    </ligand>
</feature>
<dbReference type="PATRIC" id="fig|1318628.3.peg.3393"/>
<accession>R8AWX9</accession>
<gene>
    <name evidence="6" type="ORF">MARLIPOL_16984</name>
</gene>
<proteinExistence type="inferred from homology"/>
<dbReference type="Gene3D" id="2.60.120.10">
    <property type="entry name" value="Jelly Rolls"/>
    <property type="match status" value="2"/>
</dbReference>
<dbReference type="OrthoDB" id="9780903at2"/>
<dbReference type="AlphaFoldDB" id="R8AWX9"/>
<keyword evidence="7" id="KW-1185">Reference proteome</keyword>
<dbReference type="InterPro" id="IPR014710">
    <property type="entry name" value="RmlC-like_jellyroll"/>
</dbReference>
<dbReference type="CDD" id="cd02910">
    <property type="entry name" value="cupin_Yhhw_N"/>
    <property type="match status" value="1"/>
</dbReference>
<keyword evidence="2" id="KW-0479">Metal-binding</keyword>
<dbReference type="GO" id="GO:0046872">
    <property type="term" value="F:metal ion binding"/>
    <property type="evidence" value="ECO:0007669"/>
    <property type="project" value="UniProtKB-KW"/>
</dbReference>
<dbReference type="PANTHER" id="PTHR43212">
    <property type="entry name" value="QUERCETIN 2,3-DIOXYGENASE"/>
    <property type="match status" value="1"/>
</dbReference>
<feature type="domain" description="Quercetin 2,3-dioxygenase C-terminal cupin" evidence="5">
    <location>
        <begin position="143"/>
        <end position="227"/>
    </location>
</feature>
<feature type="binding site" evidence="2">
    <location>
        <position position="103"/>
    </location>
    <ligand>
        <name>Fe cation</name>
        <dbReference type="ChEBI" id="CHEBI:24875"/>
    </ligand>
</feature>
<feature type="domain" description="Pirin N-terminal" evidence="4">
    <location>
        <begin position="10"/>
        <end position="119"/>
    </location>
</feature>
<protein>
    <submittedName>
        <fullName evidence="6">Pirin-like, pirA</fullName>
    </submittedName>
</protein>
<dbReference type="RefSeq" id="WP_012139610.1">
    <property type="nucleotide sequence ID" value="NZ_KE007329.1"/>
</dbReference>
<dbReference type="InterPro" id="IPR041602">
    <property type="entry name" value="Quercetinase_C"/>
</dbReference>
<evidence type="ECO:0000259" key="5">
    <source>
        <dbReference type="Pfam" id="PF17954"/>
    </source>
</evidence>
<evidence type="ECO:0000259" key="4">
    <source>
        <dbReference type="Pfam" id="PF02678"/>
    </source>
</evidence>
<dbReference type="SUPFAM" id="SSF51182">
    <property type="entry name" value="RmlC-like cupins"/>
    <property type="match status" value="1"/>
</dbReference>
<evidence type="ECO:0000313" key="6">
    <source>
        <dbReference type="EMBL" id="EON90835.1"/>
    </source>
</evidence>
<organism evidence="6 7">
    <name type="scientific">Marinobacter lipolyticus SM19</name>
    <dbReference type="NCBI Taxonomy" id="1318628"/>
    <lineage>
        <taxon>Bacteria</taxon>
        <taxon>Pseudomonadati</taxon>
        <taxon>Pseudomonadota</taxon>
        <taxon>Gammaproteobacteria</taxon>
        <taxon>Pseudomonadales</taxon>
        <taxon>Marinobacteraceae</taxon>
        <taxon>Marinobacter</taxon>
    </lineage>
</organism>
<sequence length="230" mass="25458">MIKVRAGNDRGHANHGWLDSRHSFSFAEYYDPAFMGCSDLRVINDDWVDPGAGFGAHPHQDMEIITYVLEGTVEHRDTMNTHSRVSAGEVQIMSAGSGVRHSEYNASSSEPLNFLQIWIVPNQRDAEPRYGQKDFSDSAGITLLISPDGEEGSLPIRQDTRVYKILINSEALPFKPASKRIYYVQIARGALSLNGTALTAGDGAYIVEEDSLTFSADQQAEALLFELRSF</sequence>
<dbReference type="Pfam" id="PF17954">
    <property type="entry name" value="Pirin_C_2"/>
    <property type="match status" value="1"/>
</dbReference>
<comment type="similarity">
    <text evidence="1 3">Belongs to the pirin family.</text>
</comment>
<evidence type="ECO:0000256" key="3">
    <source>
        <dbReference type="RuleBase" id="RU003457"/>
    </source>
</evidence>
<dbReference type="STRING" id="1318628.MARLIPOL_16984"/>
<keyword evidence="2" id="KW-0408">Iron</keyword>
<dbReference type="PANTHER" id="PTHR43212:SF3">
    <property type="entry name" value="QUERCETIN 2,3-DIOXYGENASE"/>
    <property type="match status" value="1"/>
</dbReference>
<evidence type="ECO:0000256" key="1">
    <source>
        <dbReference type="ARBA" id="ARBA00008416"/>
    </source>
</evidence>
<dbReference type="InterPro" id="IPR003829">
    <property type="entry name" value="Pirin_N_dom"/>
</dbReference>
<evidence type="ECO:0000256" key="2">
    <source>
        <dbReference type="PIRSR" id="PIRSR006232-1"/>
    </source>
</evidence>
<dbReference type="PIRSF" id="PIRSF006232">
    <property type="entry name" value="Pirin"/>
    <property type="match status" value="1"/>
</dbReference>
<feature type="binding site" evidence="2">
    <location>
        <position position="57"/>
    </location>
    <ligand>
        <name>Fe cation</name>
        <dbReference type="ChEBI" id="CHEBI:24875"/>
    </ligand>
</feature>
<comment type="cofactor">
    <cofactor evidence="2">
        <name>Fe cation</name>
        <dbReference type="ChEBI" id="CHEBI:24875"/>
    </cofactor>
    <text evidence="2">Binds 1 Fe cation per subunit.</text>
</comment>
<dbReference type="Proteomes" id="UP000016540">
    <property type="component" value="Unassembled WGS sequence"/>
</dbReference>
<name>R8AWX9_9GAMM</name>
<dbReference type="HOGENOM" id="CLU_064194_2_2_6"/>
<evidence type="ECO:0000313" key="7">
    <source>
        <dbReference type="Proteomes" id="UP000016540"/>
    </source>
</evidence>